<feature type="domain" description="Transglycosylase SLT" evidence="2">
    <location>
        <begin position="6"/>
        <end position="187"/>
    </location>
</feature>
<dbReference type="RefSeq" id="WP_101520867.1">
    <property type="nucleotide sequence ID" value="NZ_PKLZ01000003.1"/>
</dbReference>
<protein>
    <recommendedName>
        <fullName evidence="2">Transglycosylase SLT domain-containing protein</fullName>
    </recommendedName>
</protein>
<sequence length="201" mass="22680">MRLCGVLILLVLLSACTTSPPRNPDNSCSIFSEKKGWYKDAARARDEWNSPIPVMLAIMHQESRFAAKAKPPRRKILGFIPGPRPSDSYGYSQALGSTWKAYQRSTGRYRADRDDFGDAIHFIGWYNDQSVKRSGIAGSDAYGLYLAYHEGHGGYNRGSYRNKAWLLGVANKVNSRAGLYQAQLARCEDSLKRRKRFFGLF</sequence>
<dbReference type="OrthoDB" id="9789144at2"/>
<proteinExistence type="predicted"/>
<organism evidence="3 4">
    <name type="scientific">Kineobactrum sediminis</name>
    <dbReference type="NCBI Taxonomy" id="1905677"/>
    <lineage>
        <taxon>Bacteria</taxon>
        <taxon>Pseudomonadati</taxon>
        <taxon>Pseudomonadota</taxon>
        <taxon>Gammaproteobacteria</taxon>
        <taxon>Cellvibrionales</taxon>
        <taxon>Halieaceae</taxon>
        <taxon>Kineobactrum</taxon>
    </lineage>
</organism>
<dbReference type="PROSITE" id="PS51257">
    <property type="entry name" value="PROKAR_LIPOPROTEIN"/>
    <property type="match status" value="1"/>
</dbReference>
<dbReference type="Proteomes" id="UP000234845">
    <property type="component" value="Unassembled WGS sequence"/>
</dbReference>
<reference evidence="4" key="1">
    <citation type="submission" date="2017-11" db="EMBL/GenBank/DDBJ databases">
        <title>The draft genome sequence of Chromatocurvus sp. F02.</title>
        <authorList>
            <person name="Du Z.-J."/>
            <person name="Chang Y.-Q."/>
        </authorList>
    </citation>
    <scope>NUCLEOTIDE SEQUENCE [LARGE SCALE GENOMIC DNA]</scope>
    <source>
        <strain evidence="4">F02</strain>
    </source>
</reference>
<dbReference type="SUPFAM" id="SSF53955">
    <property type="entry name" value="Lysozyme-like"/>
    <property type="match status" value="1"/>
</dbReference>
<dbReference type="Gene3D" id="1.10.530.10">
    <property type="match status" value="1"/>
</dbReference>
<feature type="signal peptide" evidence="1">
    <location>
        <begin position="1"/>
        <end position="24"/>
    </location>
</feature>
<dbReference type="InterPro" id="IPR023346">
    <property type="entry name" value="Lysozyme-like_dom_sf"/>
</dbReference>
<keyword evidence="1" id="KW-0732">Signal</keyword>
<gene>
    <name evidence="3" type="ORF">CWI75_07620</name>
</gene>
<evidence type="ECO:0000313" key="4">
    <source>
        <dbReference type="Proteomes" id="UP000234845"/>
    </source>
</evidence>
<accession>A0A2N5Y4E1</accession>
<name>A0A2N5Y4E1_9GAMM</name>
<dbReference type="Pfam" id="PF19489">
    <property type="entry name" value="SLT_4"/>
    <property type="match status" value="1"/>
</dbReference>
<dbReference type="AlphaFoldDB" id="A0A2N5Y4E1"/>
<evidence type="ECO:0000313" key="3">
    <source>
        <dbReference type="EMBL" id="PLW83266.1"/>
    </source>
</evidence>
<evidence type="ECO:0000259" key="2">
    <source>
        <dbReference type="Pfam" id="PF19489"/>
    </source>
</evidence>
<keyword evidence="4" id="KW-1185">Reference proteome</keyword>
<evidence type="ECO:0000256" key="1">
    <source>
        <dbReference type="SAM" id="SignalP"/>
    </source>
</evidence>
<dbReference type="CDD" id="cd00442">
    <property type="entry name" value="Lyz-like"/>
    <property type="match status" value="1"/>
</dbReference>
<comment type="caution">
    <text evidence="3">The sequence shown here is derived from an EMBL/GenBank/DDBJ whole genome shotgun (WGS) entry which is preliminary data.</text>
</comment>
<dbReference type="InterPro" id="IPR045795">
    <property type="entry name" value="SLT_4"/>
</dbReference>
<dbReference type="EMBL" id="PKLZ01000003">
    <property type="protein sequence ID" value="PLW83266.1"/>
    <property type="molecule type" value="Genomic_DNA"/>
</dbReference>
<feature type="chain" id="PRO_5014710928" description="Transglycosylase SLT domain-containing protein" evidence="1">
    <location>
        <begin position="25"/>
        <end position="201"/>
    </location>
</feature>